<dbReference type="PRINTS" id="PR00629">
    <property type="entry name" value="SHCPIDOMAIN"/>
</dbReference>
<dbReference type="InterPro" id="IPR035676">
    <property type="entry name" value="SHC_SH2"/>
</dbReference>
<evidence type="ECO:0000313" key="6">
    <source>
        <dbReference type="EMBL" id="GIY80012.1"/>
    </source>
</evidence>
<protein>
    <submittedName>
        <fullName evidence="6">SHC-transforming protein 1</fullName>
    </submittedName>
</protein>
<evidence type="ECO:0000259" key="5">
    <source>
        <dbReference type="PROSITE" id="PS50001"/>
    </source>
</evidence>
<feature type="domain" description="PID" evidence="4">
    <location>
        <begin position="49"/>
        <end position="212"/>
    </location>
</feature>
<evidence type="ECO:0000256" key="3">
    <source>
        <dbReference type="SAM" id="MobiDB-lite"/>
    </source>
</evidence>
<evidence type="ECO:0000259" key="4">
    <source>
        <dbReference type="PROSITE" id="PS01179"/>
    </source>
</evidence>
<dbReference type="FunFam" id="2.30.29.30:FF:000377">
    <property type="entry name" value="Shc transforming protein"/>
    <property type="match status" value="1"/>
</dbReference>
<dbReference type="PROSITE" id="PS50001">
    <property type="entry name" value="SH2"/>
    <property type="match status" value="1"/>
</dbReference>
<dbReference type="InterPro" id="IPR000980">
    <property type="entry name" value="SH2"/>
</dbReference>
<keyword evidence="1 2" id="KW-0727">SH2 domain</keyword>
<dbReference type="Pfam" id="PF00017">
    <property type="entry name" value="SH2"/>
    <property type="match status" value="1"/>
</dbReference>
<dbReference type="InterPro" id="IPR006020">
    <property type="entry name" value="PTB/PI_dom"/>
</dbReference>
<feature type="region of interest" description="Disordered" evidence="3">
    <location>
        <begin position="235"/>
        <end position="260"/>
    </location>
</feature>
<gene>
    <name evidence="6" type="primary">Shc1</name>
    <name evidence="6" type="ORF">CDAR_30731</name>
</gene>
<dbReference type="InterPro" id="IPR006019">
    <property type="entry name" value="PID_Shc-like"/>
</dbReference>
<reference evidence="6 7" key="1">
    <citation type="submission" date="2021-06" db="EMBL/GenBank/DDBJ databases">
        <title>Caerostris darwini draft genome.</title>
        <authorList>
            <person name="Kono N."/>
            <person name="Arakawa K."/>
        </authorList>
    </citation>
    <scope>NUCLEOTIDE SEQUENCE [LARGE SCALE GENOMIC DNA]</scope>
</reference>
<dbReference type="InterPro" id="IPR011993">
    <property type="entry name" value="PH-like_dom_sf"/>
</dbReference>
<dbReference type="Gene3D" id="3.30.505.10">
    <property type="entry name" value="SH2 domain"/>
    <property type="match status" value="1"/>
</dbReference>
<keyword evidence="7" id="KW-1185">Reference proteome</keyword>
<dbReference type="EMBL" id="BPLQ01014468">
    <property type="protein sequence ID" value="GIY80012.1"/>
    <property type="molecule type" value="Genomic_DNA"/>
</dbReference>
<dbReference type="InterPro" id="IPR051235">
    <property type="entry name" value="CEP152/SHC-Transforming"/>
</dbReference>
<feature type="compositionally biased region" description="Polar residues" evidence="3">
    <location>
        <begin position="275"/>
        <end position="285"/>
    </location>
</feature>
<dbReference type="GO" id="GO:0035556">
    <property type="term" value="P:intracellular signal transduction"/>
    <property type="evidence" value="ECO:0007669"/>
    <property type="project" value="InterPro"/>
</dbReference>
<dbReference type="CDD" id="cd09925">
    <property type="entry name" value="SH2_SHC"/>
    <property type="match status" value="1"/>
</dbReference>
<dbReference type="InterPro" id="IPR036860">
    <property type="entry name" value="SH2_dom_sf"/>
</dbReference>
<feature type="domain" description="SH2" evidence="5">
    <location>
        <begin position="375"/>
        <end position="466"/>
    </location>
</feature>
<proteinExistence type="predicted"/>
<dbReference type="CDD" id="cd01209">
    <property type="entry name" value="PTB_Shc"/>
    <property type="match status" value="1"/>
</dbReference>
<dbReference type="Proteomes" id="UP001054837">
    <property type="component" value="Unassembled WGS sequence"/>
</dbReference>
<comment type="caution">
    <text evidence="6">The sequence shown here is derived from an EMBL/GenBank/DDBJ whole genome shotgun (WGS) entry which is preliminary data.</text>
</comment>
<name>A0AAV4WBK6_9ARAC</name>
<feature type="region of interest" description="Disordered" evidence="3">
    <location>
        <begin position="317"/>
        <end position="349"/>
    </location>
</feature>
<dbReference type="SMART" id="SM00252">
    <property type="entry name" value="SH2"/>
    <property type="match status" value="1"/>
</dbReference>
<feature type="region of interest" description="Disordered" evidence="3">
    <location>
        <begin position="275"/>
        <end position="295"/>
    </location>
</feature>
<evidence type="ECO:0000256" key="2">
    <source>
        <dbReference type="PROSITE-ProRule" id="PRU00191"/>
    </source>
</evidence>
<dbReference type="SUPFAM" id="SSF50729">
    <property type="entry name" value="PH domain-like"/>
    <property type="match status" value="1"/>
</dbReference>
<evidence type="ECO:0000256" key="1">
    <source>
        <dbReference type="ARBA" id="ARBA00022999"/>
    </source>
</evidence>
<dbReference type="PROSITE" id="PS01179">
    <property type="entry name" value="PID"/>
    <property type="match status" value="1"/>
</dbReference>
<dbReference type="GO" id="GO:0005886">
    <property type="term" value="C:plasma membrane"/>
    <property type="evidence" value="ECO:0007669"/>
    <property type="project" value="TreeGrafter"/>
</dbReference>
<dbReference type="PANTHER" id="PTHR10337:SF11">
    <property type="entry name" value="DSHC PROTEIN"/>
    <property type="match status" value="1"/>
</dbReference>
<dbReference type="Pfam" id="PF00640">
    <property type="entry name" value="PID"/>
    <property type="match status" value="1"/>
</dbReference>
<dbReference type="AlphaFoldDB" id="A0AAV4WBK6"/>
<dbReference type="SMART" id="SM00462">
    <property type="entry name" value="PTB"/>
    <property type="match status" value="1"/>
</dbReference>
<dbReference type="FunFam" id="3.30.505.10:FF:000005">
    <property type="entry name" value="SHC-transforming protein 1 isoform 3"/>
    <property type="match status" value="1"/>
</dbReference>
<dbReference type="PANTHER" id="PTHR10337">
    <property type="entry name" value="SHC TRANSFORMING PROTEIN"/>
    <property type="match status" value="1"/>
</dbReference>
<dbReference type="Gene3D" id="2.30.29.30">
    <property type="entry name" value="Pleckstrin-homology domain (PH domain)/Phosphotyrosine-binding domain (PTB)"/>
    <property type="match status" value="1"/>
</dbReference>
<dbReference type="PRINTS" id="PR00401">
    <property type="entry name" value="SH2DOMAIN"/>
</dbReference>
<dbReference type="GO" id="GO:0007169">
    <property type="term" value="P:cell surface receptor protein tyrosine kinase signaling pathway"/>
    <property type="evidence" value="ECO:0007669"/>
    <property type="project" value="TreeGrafter"/>
</dbReference>
<evidence type="ECO:0000313" key="7">
    <source>
        <dbReference type="Proteomes" id="UP001054837"/>
    </source>
</evidence>
<accession>A0AAV4WBK6</accession>
<feature type="compositionally biased region" description="Pro residues" evidence="3">
    <location>
        <begin position="244"/>
        <end position="257"/>
    </location>
</feature>
<dbReference type="GO" id="GO:0030971">
    <property type="term" value="F:receptor tyrosine kinase binding"/>
    <property type="evidence" value="ECO:0007669"/>
    <property type="project" value="TreeGrafter"/>
</dbReference>
<dbReference type="SUPFAM" id="SSF55550">
    <property type="entry name" value="SH2 domain"/>
    <property type="match status" value="1"/>
</dbReference>
<organism evidence="6 7">
    <name type="scientific">Caerostris darwini</name>
    <dbReference type="NCBI Taxonomy" id="1538125"/>
    <lineage>
        <taxon>Eukaryota</taxon>
        <taxon>Metazoa</taxon>
        <taxon>Ecdysozoa</taxon>
        <taxon>Arthropoda</taxon>
        <taxon>Chelicerata</taxon>
        <taxon>Arachnida</taxon>
        <taxon>Araneae</taxon>
        <taxon>Araneomorphae</taxon>
        <taxon>Entelegynae</taxon>
        <taxon>Araneoidea</taxon>
        <taxon>Araneidae</taxon>
        <taxon>Caerostris</taxon>
    </lineage>
</organism>
<sequence>MPKVRIQWSSNVQPVLGESGMPSEWSKNGSLINKPPRGWLHPDSQVTYGGVKYGIRYIGCLEVNTSMKSLDFDFRSQIAKECINKVCETAGLKTIDKKRKIDKRITRMLAEKPNMDYAGSNVNLVITSSYMTLTVMESGEIIANHEMPNVSFASGGDADTLDFIAYVAKDGRFGRACFVLECGGGLAQDVITTIGQAFELRFKEYLKKTPRAITVPDRLENPVFNGNDCAWGEDSEYYNDLPGKTPPEIQPPLPPLPDYQQNGVEHLAIEVTNLPEASSSKNQKPSVEPEYVNSVVSSREQNCSADIFDMQPFESALQVDQKQPPPPPRHRNSEPTPNPPPHAPCVSPSPFVTSVKHKWPAGLANHRVVLLQEEWFHGPISRKESEALVVRDGDFLVRESQGSPGQYVLTGMQAGIRKHLLLVDPEGVVRTKDRTFESVTHLVSFHCDNGLPIISAESTLVLRNPIPRTMLPSR</sequence>